<name>A0A6J5KSI2_9CAUD</name>
<accession>A0A6J5KSI2</accession>
<evidence type="ECO:0008006" key="2">
    <source>
        <dbReference type="Google" id="ProtNLM"/>
    </source>
</evidence>
<evidence type="ECO:0000313" key="1">
    <source>
        <dbReference type="EMBL" id="CAB4123887.1"/>
    </source>
</evidence>
<dbReference type="SUPFAM" id="SSF141086">
    <property type="entry name" value="Agglutinin HPA-like"/>
    <property type="match status" value="1"/>
</dbReference>
<protein>
    <recommendedName>
        <fullName evidence="2">H-type lectin domain containing protein</fullName>
    </recommendedName>
</protein>
<reference evidence="1" key="1">
    <citation type="submission" date="2020-04" db="EMBL/GenBank/DDBJ databases">
        <authorList>
            <person name="Chiriac C."/>
            <person name="Salcher M."/>
            <person name="Ghai R."/>
            <person name="Kavagutti S V."/>
        </authorList>
    </citation>
    <scope>NUCLEOTIDE SEQUENCE</scope>
</reference>
<sequence length="104" mass="10923">MAAKQGYVWDGSAWQPLGVQVPSTPFSQKFGSDLVAVTTDPGTKTITFPANSFTSTPYVFLQLTSTTGGSLAVSATTSTTFTVTVKGTTSTTVTFNWMAIQPTT</sequence>
<dbReference type="InterPro" id="IPR037221">
    <property type="entry name" value="H-type_lectin_dom_sf"/>
</dbReference>
<organism evidence="1">
    <name type="scientific">uncultured Caudovirales phage</name>
    <dbReference type="NCBI Taxonomy" id="2100421"/>
    <lineage>
        <taxon>Viruses</taxon>
        <taxon>Duplodnaviria</taxon>
        <taxon>Heunggongvirae</taxon>
        <taxon>Uroviricota</taxon>
        <taxon>Caudoviricetes</taxon>
        <taxon>Peduoviridae</taxon>
        <taxon>Maltschvirus</taxon>
        <taxon>Maltschvirus maltsch</taxon>
    </lineage>
</organism>
<gene>
    <name evidence="1" type="ORF">UFOVP45_49</name>
</gene>
<dbReference type="EMBL" id="LR796175">
    <property type="protein sequence ID" value="CAB4123887.1"/>
    <property type="molecule type" value="Genomic_DNA"/>
</dbReference>
<proteinExistence type="predicted"/>